<dbReference type="PANTHER" id="PTHR22911:SF102">
    <property type="entry name" value="MEMBRANE PROTEIN"/>
    <property type="match status" value="1"/>
</dbReference>
<feature type="transmembrane region" description="Helical" evidence="1">
    <location>
        <begin position="68"/>
        <end position="87"/>
    </location>
</feature>
<keyword evidence="1" id="KW-0472">Membrane</keyword>
<sequence>MSMLNERTRGTLEMAAAMFLSGTLGYFVVESGQDAFNVVFFRCLFGAIFLGLYCFARGFFTDTGLTRTTLLMTALGGVAIVANWVFLFSSYSMASISVATAVYHTQPFFLLLIGAVVLREAIPGNKVVWVTVAFIGVVLVSNTDLASFSLSSDYVLGLLLALTAAVLYAIATMITKQLKGIRPHLIALIQVSIGIVMLFPLASFGSLEAVTNVEWGYLLILGGVHTCLMYILMYSAFQKLPTPLIAVMSFIYPVVAIGVDYIFYDQSLTLAQFAGIGLIMFGSFAVNQNLPILPGRVVPPAPAKEAK</sequence>
<feature type="transmembrane region" description="Helical" evidence="1">
    <location>
        <begin position="154"/>
        <end position="173"/>
    </location>
</feature>
<dbReference type="RefSeq" id="WP_208994850.1">
    <property type="nucleotide sequence ID" value="NZ_SMLY01000087.1"/>
</dbReference>
<feature type="transmembrane region" description="Helical" evidence="1">
    <location>
        <begin position="93"/>
        <end position="118"/>
    </location>
</feature>
<feature type="transmembrane region" description="Helical" evidence="1">
    <location>
        <begin position="127"/>
        <end position="148"/>
    </location>
</feature>
<dbReference type="Pfam" id="PF00892">
    <property type="entry name" value="EamA"/>
    <property type="match status" value="2"/>
</dbReference>
<dbReference type="EMBL" id="VLLF01000001">
    <property type="protein sequence ID" value="TWI92657.1"/>
    <property type="molecule type" value="Genomic_DNA"/>
</dbReference>
<feature type="transmembrane region" description="Helical" evidence="1">
    <location>
        <begin position="215"/>
        <end position="237"/>
    </location>
</feature>
<organism evidence="3 4">
    <name type="scientific">Roseibium hamelinense</name>
    <dbReference type="NCBI Taxonomy" id="150831"/>
    <lineage>
        <taxon>Bacteria</taxon>
        <taxon>Pseudomonadati</taxon>
        <taxon>Pseudomonadota</taxon>
        <taxon>Alphaproteobacteria</taxon>
        <taxon>Hyphomicrobiales</taxon>
        <taxon>Stappiaceae</taxon>
        <taxon>Roseibium</taxon>
    </lineage>
</organism>
<feature type="domain" description="EamA" evidence="2">
    <location>
        <begin position="14"/>
        <end position="141"/>
    </location>
</feature>
<feature type="transmembrane region" description="Helical" evidence="1">
    <location>
        <begin position="12"/>
        <end position="29"/>
    </location>
</feature>
<keyword evidence="1" id="KW-0812">Transmembrane</keyword>
<comment type="caution">
    <text evidence="3">The sequence shown here is derived from an EMBL/GenBank/DDBJ whole genome shotgun (WGS) entry which is preliminary data.</text>
</comment>
<evidence type="ECO:0000313" key="4">
    <source>
        <dbReference type="Proteomes" id="UP000320593"/>
    </source>
</evidence>
<protein>
    <submittedName>
        <fullName evidence="3">EamA domain-containing membrane protein RarD</fullName>
    </submittedName>
</protein>
<dbReference type="SUPFAM" id="SSF103481">
    <property type="entry name" value="Multidrug resistance efflux transporter EmrE"/>
    <property type="match status" value="2"/>
</dbReference>
<dbReference type="PANTHER" id="PTHR22911">
    <property type="entry name" value="ACYL-MALONYL CONDENSING ENZYME-RELATED"/>
    <property type="match status" value="1"/>
</dbReference>
<dbReference type="Proteomes" id="UP000320593">
    <property type="component" value="Unassembled WGS sequence"/>
</dbReference>
<accession>A0A562TGD1</accession>
<gene>
    <name evidence="3" type="ORF">JM93_00200</name>
</gene>
<evidence type="ECO:0000313" key="3">
    <source>
        <dbReference type="EMBL" id="TWI92657.1"/>
    </source>
</evidence>
<dbReference type="InterPro" id="IPR037185">
    <property type="entry name" value="EmrE-like"/>
</dbReference>
<dbReference type="AlphaFoldDB" id="A0A562TGD1"/>
<evidence type="ECO:0000256" key="1">
    <source>
        <dbReference type="SAM" id="Phobius"/>
    </source>
</evidence>
<keyword evidence="1" id="KW-1133">Transmembrane helix</keyword>
<evidence type="ECO:0000259" key="2">
    <source>
        <dbReference type="Pfam" id="PF00892"/>
    </source>
</evidence>
<dbReference type="GO" id="GO:0016020">
    <property type="term" value="C:membrane"/>
    <property type="evidence" value="ECO:0007669"/>
    <property type="project" value="InterPro"/>
</dbReference>
<keyword evidence="4" id="KW-1185">Reference proteome</keyword>
<feature type="transmembrane region" description="Helical" evidence="1">
    <location>
        <begin position="270"/>
        <end position="286"/>
    </location>
</feature>
<reference evidence="3 4" key="1">
    <citation type="submission" date="2019-07" db="EMBL/GenBank/DDBJ databases">
        <title>Genomic Encyclopedia of Archaeal and Bacterial Type Strains, Phase II (KMG-II): from individual species to whole genera.</title>
        <authorList>
            <person name="Goeker M."/>
        </authorList>
    </citation>
    <scope>NUCLEOTIDE SEQUENCE [LARGE SCALE GENOMIC DNA]</scope>
    <source>
        <strain evidence="3 4">ATCC BAA-252</strain>
    </source>
</reference>
<feature type="transmembrane region" description="Helical" evidence="1">
    <location>
        <begin position="185"/>
        <end position="203"/>
    </location>
</feature>
<name>A0A562TGD1_9HYPH</name>
<proteinExistence type="predicted"/>
<feature type="transmembrane region" description="Helical" evidence="1">
    <location>
        <begin position="244"/>
        <end position="264"/>
    </location>
</feature>
<feature type="domain" description="EamA" evidence="2">
    <location>
        <begin position="156"/>
        <end position="287"/>
    </location>
</feature>
<feature type="transmembrane region" description="Helical" evidence="1">
    <location>
        <begin position="35"/>
        <end position="56"/>
    </location>
</feature>
<dbReference type="InterPro" id="IPR000620">
    <property type="entry name" value="EamA_dom"/>
</dbReference>